<dbReference type="SMART" id="SM00304">
    <property type="entry name" value="HAMP"/>
    <property type="match status" value="2"/>
</dbReference>
<evidence type="ECO:0000259" key="9">
    <source>
        <dbReference type="PROSITE" id="PS50885"/>
    </source>
</evidence>
<dbReference type="InterPro" id="IPR003660">
    <property type="entry name" value="HAMP_dom"/>
</dbReference>
<name>A0A553ZTF9_9BACI</name>
<evidence type="ECO:0000256" key="3">
    <source>
        <dbReference type="ARBA" id="ARBA00023136"/>
    </source>
</evidence>
<dbReference type="SMART" id="SM00283">
    <property type="entry name" value="MA"/>
    <property type="match status" value="1"/>
</dbReference>
<keyword evidence="3 7" id="KW-0472">Membrane</keyword>
<evidence type="ECO:0000313" key="10">
    <source>
        <dbReference type="EMBL" id="TSB44757.1"/>
    </source>
</evidence>
<keyword evidence="11" id="KW-1185">Reference proteome</keyword>
<evidence type="ECO:0000256" key="2">
    <source>
        <dbReference type="ARBA" id="ARBA00022475"/>
    </source>
</evidence>
<evidence type="ECO:0000256" key="1">
    <source>
        <dbReference type="ARBA" id="ARBA00004236"/>
    </source>
</evidence>
<dbReference type="SUPFAM" id="SSF58104">
    <property type="entry name" value="Methyl-accepting chemotaxis protein (MCP) signaling domain"/>
    <property type="match status" value="1"/>
</dbReference>
<accession>A0A553ZTF9</accession>
<dbReference type="Proteomes" id="UP000318521">
    <property type="component" value="Unassembled WGS sequence"/>
</dbReference>
<protein>
    <submittedName>
        <fullName evidence="10">Methyl-accepting chemotaxis protein</fullName>
    </submittedName>
</protein>
<feature type="transmembrane region" description="Helical" evidence="7">
    <location>
        <begin position="52"/>
        <end position="76"/>
    </location>
</feature>
<dbReference type="GO" id="GO:0005886">
    <property type="term" value="C:plasma membrane"/>
    <property type="evidence" value="ECO:0007669"/>
    <property type="project" value="UniProtKB-SubCell"/>
</dbReference>
<gene>
    <name evidence="10" type="ORF">FN960_19795</name>
</gene>
<dbReference type="EMBL" id="VLXZ01000020">
    <property type="protein sequence ID" value="TSB44757.1"/>
    <property type="molecule type" value="Genomic_DNA"/>
</dbReference>
<dbReference type="PANTHER" id="PTHR32089:SF112">
    <property type="entry name" value="LYSOZYME-LIKE PROTEIN-RELATED"/>
    <property type="match status" value="1"/>
</dbReference>
<dbReference type="GO" id="GO:0007165">
    <property type="term" value="P:signal transduction"/>
    <property type="evidence" value="ECO:0007669"/>
    <property type="project" value="UniProtKB-KW"/>
</dbReference>
<sequence>MENEKQKYRFSLRKKLVLGVSGLALVTYGISALFIFVLSDYLAEWLGVNQEFLTILTLVAGVLWTGILCFWGAGYITKPLNRLESSARRAAAGDIQDDVEVAASDDEVRALGEAYNEMLRNLRQMVQDIDHSFVATEQRVTAMTSSSEVASSRATKMGETLEAISKGAEGSAHVSRENAESMERAKDIAKQVKTSADQSRNSSKQLVDNLNESRTVIKGLVEGIRLLADNNQASLGAVQKLEKQADEVENIISLVGEIAGQTNLLALNASIEAARAGEQGKGFAVVAEEVRKLADESAQAVADITTLVHTIQVEVKNVVSQIGNQVTEANQQSKKGEETSRAMKEMTRSVDEVASVISDINKMIDQQLEAIQVTAKASQEVAAIAEETSRDSSSVTELANEQTNVINHTLNAAQELAEQAKRLKATIERFTI</sequence>
<evidence type="ECO:0000259" key="8">
    <source>
        <dbReference type="PROSITE" id="PS50111"/>
    </source>
</evidence>
<feature type="domain" description="HAMP" evidence="9">
    <location>
        <begin position="74"/>
        <end position="127"/>
    </location>
</feature>
<keyword evidence="4 6" id="KW-0807">Transducer</keyword>
<evidence type="ECO:0000256" key="5">
    <source>
        <dbReference type="ARBA" id="ARBA00029447"/>
    </source>
</evidence>
<comment type="similarity">
    <text evidence="5">Belongs to the methyl-accepting chemotaxis (MCP) protein family.</text>
</comment>
<keyword evidence="7" id="KW-1133">Transmembrane helix</keyword>
<keyword evidence="2" id="KW-1003">Cell membrane</keyword>
<evidence type="ECO:0000256" key="7">
    <source>
        <dbReference type="SAM" id="Phobius"/>
    </source>
</evidence>
<organism evidence="10 11">
    <name type="scientific">Alkalicoccobacillus porphyridii</name>
    <dbReference type="NCBI Taxonomy" id="2597270"/>
    <lineage>
        <taxon>Bacteria</taxon>
        <taxon>Bacillati</taxon>
        <taxon>Bacillota</taxon>
        <taxon>Bacilli</taxon>
        <taxon>Bacillales</taxon>
        <taxon>Bacillaceae</taxon>
        <taxon>Alkalicoccobacillus</taxon>
    </lineage>
</organism>
<evidence type="ECO:0000256" key="6">
    <source>
        <dbReference type="PROSITE-ProRule" id="PRU00284"/>
    </source>
</evidence>
<reference evidence="10 11" key="1">
    <citation type="submission" date="2019-07" db="EMBL/GenBank/DDBJ databases">
        <authorList>
            <person name="Park Y.J."/>
            <person name="Jeong S.E."/>
            <person name="Jung H.S."/>
        </authorList>
    </citation>
    <scope>NUCLEOTIDE SEQUENCE [LARGE SCALE GENOMIC DNA]</scope>
    <source>
        <strain evidence="11">P16(2019)</strain>
    </source>
</reference>
<dbReference type="Gene3D" id="1.10.287.950">
    <property type="entry name" value="Methyl-accepting chemotaxis protein"/>
    <property type="match status" value="1"/>
</dbReference>
<comment type="caution">
    <text evidence="10">The sequence shown here is derived from an EMBL/GenBank/DDBJ whole genome shotgun (WGS) entry which is preliminary data.</text>
</comment>
<dbReference type="Pfam" id="PF00015">
    <property type="entry name" value="MCPsignal"/>
    <property type="match status" value="1"/>
</dbReference>
<dbReference type="Pfam" id="PF00672">
    <property type="entry name" value="HAMP"/>
    <property type="match status" value="1"/>
</dbReference>
<dbReference type="PANTHER" id="PTHR32089">
    <property type="entry name" value="METHYL-ACCEPTING CHEMOTAXIS PROTEIN MCPB"/>
    <property type="match status" value="1"/>
</dbReference>
<proteinExistence type="inferred from homology"/>
<dbReference type="PROSITE" id="PS50111">
    <property type="entry name" value="CHEMOTAXIS_TRANSDUC_2"/>
    <property type="match status" value="1"/>
</dbReference>
<dbReference type="CDD" id="cd06225">
    <property type="entry name" value="HAMP"/>
    <property type="match status" value="1"/>
</dbReference>
<feature type="domain" description="Methyl-accepting transducer" evidence="8">
    <location>
        <begin position="146"/>
        <end position="382"/>
    </location>
</feature>
<dbReference type="PROSITE" id="PS50885">
    <property type="entry name" value="HAMP"/>
    <property type="match status" value="1"/>
</dbReference>
<dbReference type="InterPro" id="IPR004089">
    <property type="entry name" value="MCPsignal_dom"/>
</dbReference>
<dbReference type="OrthoDB" id="2489132at2"/>
<keyword evidence="7" id="KW-0812">Transmembrane</keyword>
<evidence type="ECO:0000313" key="11">
    <source>
        <dbReference type="Proteomes" id="UP000318521"/>
    </source>
</evidence>
<evidence type="ECO:0000256" key="4">
    <source>
        <dbReference type="ARBA" id="ARBA00023224"/>
    </source>
</evidence>
<comment type="subcellular location">
    <subcellularLocation>
        <location evidence="1">Cell membrane</location>
    </subcellularLocation>
</comment>
<dbReference type="AlphaFoldDB" id="A0A553ZTF9"/>
<dbReference type="RefSeq" id="WP_143850604.1">
    <property type="nucleotide sequence ID" value="NZ_VLXZ01000020.1"/>
</dbReference>
<feature type="transmembrane region" description="Helical" evidence="7">
    <location>
        <begin position="16"/>
        <end position="37"/>
    </location>
</feature>